<dbReference type="InterPro" id="IPR042094">
    <property type="entry name" value="T2SS_GspF_sf"/>
</dbReference>
<dbReference type="Gene3D" id="1.20.81.30">
    <property type="entry name" value="Type II secretion system (T2SS), domain F"/>
    <property type="match status" value="2"/>
</dbReference>
<dbReference type="InterPro" id="IPR018076">
    <property type="entry name" value="T2SS_GspF_dom"/>
</dbReference>
<keyword evidence="5 7" id="KW-1133">Transmembrane helix</keyword>
<feature type="transmembrane region" description="Helical" evidence="7">
    <location>
        <begin position="135"/>
        <end position="157"/>
    </location>
</feature>
<accession>A0A2P2BRS0</accession>
<feature type="transmembrane region" description="Helical" evidence="7">
    <location>
        <begin position="189"/>
        <end position="209"/>
    </location>
</feature>
<organism evidence="9 10">
    <name type="scientific">Romboutsia hominis</name>
    <dbReference type="NCBI Taxonomy" id="1507512"/>
    <lineage>
        <taxon>Bacteria</taxon>
        <taxon>Bacillati</taxon>
        <taxon>Bacillota</taxon>
        <taxon>Clostridia</taxon>
        <taxon>Peptostreptococcales</taxon>
        <taxon>Peptostreptococcaceae</taxon>
        <taxon>Romboutsia</taxon>
    </lineage>
</organism>
<evidence type="ECO:0000313" key="10">
    <source>
        <dbReference type="Proteomes" id="UP000245695"/>
    </source>
</evidence>
<sequence length="369" mass="41955">MDSNIYEDFTESKVVNNKNKKLKEKSYKLKDRELKDLCNEMGILLDSGCHIINAFELIRNQSSPKIRRVINKIIQDIQKGNSISQSFQNTNSFSMFFISTIRAGEVTGKLEYAMNNLAKYYDNQYKSKSRIKNMLIYPAFVCISFLISVIVAITMIIPNFESIFIVNDIDIPVLTKVLINLGKFFRNNFSTIIFGLLSIVSGIFYLYKYTYTFKAILYIVALRLPIIRGIIELLVASRFCSTLRLLIESGIQITEAVEISARVIDNKYIYKKILISIDHINKGNSISYSISLSNIFPKSLISIIKIGEESGRLDRCLKSSEDLYTSKLSTKIEKVIKSIEPTIIVIIGIFVGVFAIAMITPMFDLSSSF</sequence>
<protein>
    <submittedName>
        <fullName evidence="9">Bacterial type II secretion system protein F domain protein</fullName>
    </submittedName>
</protein>
<evidence type="ECO:0000256" key="6">
    <source>
        <dbReference type="ARBA" id="ARBA00023136"/>
    </source>
</evidence>
<evidence type="ECO:0000256" key="5">
    <source>
        <dbReference type="ARBA" id="ARBA00022989"/>
    </source>
</evidence>
<feature type="domain" description="Type II secretion system protein GspF" evidence="8">
    <location>
        <begin position="38"/>
        <end position="158"/>
    </location>
</feature>
<dbReference type="PANTHER" id="PTHR30012:SF0">
    <property type="entry name" value="TYPE II SECRETION SYSTEM PROTEIN F-RELATED"/>
    <property type="match status" value="1"/>
</dbReference>
<dbReference type="InterPro" id="IPR003004">
    <property type="entry name" value="GspF/PilC"/>
</dbReference>
<dbReference type="PANTHER" id="PTHR30012">
    <property type="entry name" value="GENERAL SECRETION PATHWAY PROTEIN"/>
    <property type="match status" value="1"/>
</dbReference>
<comment type="similarity">
    <text evidence="2">Belongs to the GSP F family.</text>
</comment>
<evidence type="ECO:0000256" key="1">
    <source>
        <dbReference type="ARBA" id="ARBA00004651"/>
    </source>
</evidence>
<comment type="subcellular location">
    <subcellularLocation>
        <location evidence="1">Cell membrane</location>
        <topology evidence="1">Multi-pass membrane protein</topology>
    </subcellularLocation>
</comment>
<dbReference type="AlphaFoldDB" id="A0A2P2BRS0"/>
<dbReference type="Proteomes" id="UP000245695">
    <property type="component" value="Chromosome 1"/>
</dbReference>
<dbReference type="GO" id="GO:0005886">
    <property type="term" value="C:plasma membrane"/>
    <property type="evidence" value="ECO:0007669"/>
    <property type="project" value="UniProtKB-SubCell"/>
</dbReference>
<evidence type="ECO:0000256" key="7">
    <source>
        <dbReference type="SAM" id="Phobius"/>
    </source>
</evidence>
<evidence type="ECO:0000259" key="8">
    <source>
        <dbReference type="Pfam" id="PF00482"/>
    </source>
</evidence>
<evidence type="ECO:0000256" key="4">
    <source>
        <dbReference type="ARBA" id="ARBA00022692"/>
    </source>
</evidence>
<name>A0A2P2BRS0_9FIRM</name>
<dbReference type="Pfam" id="PF00482">
    <property type="entry name" value="T2SSF"/>
    <property type="match status" value="2"/>
</dbReference>
<evidence type="ECO:0000256" key="2">
    <source>
        <dbReference type="ARBA" id="ARBA00005745"/>
    </source>
</evidence>
<gene>
    <name evidence="9" type="ORF">FRIFI_0120</name>
</gene>
<proteinExistence type="inferred from homology"/>
<reference evidence="9 10" key="1">
    <citation type="submission" date="2014-09" db="EMBL/GenBank/DDBJ databases">
        <authorList>
            <person name="Hornung B.V."/>
        </authorList>
    </citation>
    <scope>NUCLEOTIDE SEQUENCE [LARGE SCALE GENOMIC DNA]</scope>
    <source>
        <strain evidence="9 10">FRIFI</strain>
    </source>
</reference>
<evidence type="ECO:0000256" key="3">
    <source>
        <dbReference type="ARBA" id="ARBA00022475"/>
    </source>
</evidence>
<feature type="domain" description="Type II secretion system protein GspF" evidence="8">
    <location>
        <begin position="239"/>
        <end position="361"/>
    </location>
</feature>
<dbReference type="KEGG" id="rhom:FRIFI_0120"/>
<keyword evidence="4 7" id="KW-0812">Transmembrane</keyword>
<keyword evidence="10" id="KW-1185">Reference proteome</keyword>
<dbReference type="EMBL" id="LN650648">
    <property type="protein sequence ID" value="CEI71674.1"/>
    <property type="molecule type" value="Genomic_DNA"/>
</dbReference>
<feature type="transmembrane region" description="Helical" evidence="7">
    <location>
        <begin position="343"/>
        <end position="363"/>
    </location>
</feature>
<dbReference type="PRINTS" id="PR00812">
    <property type="entry name" value="BCTERIALGSPF"/>
</dbReference>
<keyword evidence="3" id="KW-1003">Cell membrane</keyword>
<evidence type="ECO:0000313" key="9">
    <source>
        <dbReference type="EMBL" id="CEI71674.1"/>
    </source>
</evidence>
<keyword evidence="6 7" id="KW-0472">Membrane</keyword>
<dbReference type="RefSeq" id="WP_092922386.1">
    <property type="nucleotide sequence ID" value="NZ_FJTZ01000011.1"/>
</dbReference>